<evidence type="ECO:0000256" key="1">
    <source>
        <dbReference type="ARBA" id="ARBA00004613"/>
    </source>
</evidence>
<keyword evidence="8" id="KW-0812">Transmembrane</keyword>
<evidence type="ECO:0000313" key="10">
    <source>
        <dbReference type="Proteomes" id="UP000192220"/>
    </source>
</evidence>
<dbReference type="GO" id="GO:0030246">
    <property type="term" value="F:carbohydrate binding"/>
    <property type="evidence" value="ECO:0007669"/>
    <property type="project" value="UniProtKB-UniRule"/>
</dbReference>
<keyword evidence="8" id="KW-0472">Membrane</keyword>
<keyword evidence="6" id="KW-1015">Disulfide bond</keyword>
<protein>
    <submittedName>
        <fullName evidence="11">Protein FAM3C</fullName>
    </submittedName>
</protein>
<sequence>MLSVRVVRSTRGNGASLIRWGLKAVILLVSVIVIVVVVLQFYSDPIKALTKSSVVSSQTIMMTPKQSDGPCVRQGTCPLDHFSFFIQSGAANVVPPKICINDKIVMGTTLNNAGLGINVVKLNGRTGEILRREHYDMYSGSVDGLVEFLKNIDMGSVVLMATYDDPATKLNDEARQLISELGSSAIKTLGFRDNWLFVGGKGVSVKNSFEKHLKNDQSNNKYKDWPELIQLDGCIPKYME</sequence>
<organism evidence="10 11">
    <name type="scientific">Austrofundulus limnaeus</name>
    <name type="common">Annual killifish</name>
    <dbReference type="NCBI Taxonomy" id="52670"/>
    <lineage>
        <taxon>Eukaryota</taxon>
        <taxon>Metazoa</taxon>
        <taxon>Chordata</taxon>
        <taxon>Craniata</taxon>
        <taxon>Vertebrata</taxon>
        <taxon>Euteleostomi</taxon>
        <taxon>Actinopterygii</taxon>
        <taxon>Neopterygii</taxon>
        <taxon>Teleostei</taxon>
        <taxon>Neoteleostei</taxon>
        <taxon>Acanthomorphata</taxon>
        <taxon>Ovalentaria</taxon>
        <taxon>Atherinomorphae</taxon>
        <taxon>Cyprinodontiformes</taxon>
        <taxon>Rivulidae</taxon>
        <taxon>Austrofundulus</taxon>
    </lineage>
</organism>
<dbReference type="InterPro" id="IPR039477">
    <property type="entry name" value="ILEI/PANDER_dom"/>
</dbReference>
<dbReference type="OrthoDB" id="440755at2759"/>
<comment type="similarity">
    <text evidence="2">Belongs to the FAM3 family.</text>
</comment>
<name>A0A2I4CQI1_AUSLI</name>
<evidence type="ECO:0000256" key="5">
    <source>
        <dbReference type="ARBA" id="ARBA00022734"/>
    </source>
</evidence>
<dbReference type="InterPro" id="IPR039475">
    <property type="entry name" value="ILEI_FAM3C"/>
</dbReference>
<dbReference type="InParanoid" id="A0A2I4CQI1"/>
<feature type="transmembrane region" description="Helical" evidence="8">
    <location>
        <begin position="20"/>
        <end position="42"/>
    </location>
</feature>
<keyword evidence="4" id="KW-0732">Signal</keyword>
<dbReference type="AlphaFoldDB" id="A0A2I4CQI1"/>
<dbReference type="GO" id="GO:0005576">
    <property type="term" value="C:extracellular region"/>
    <property type="evidence" value="ECO:0007669"/>
    <property type="project" value="UniProtKB-SubCell"/>
</dbReference>
<keyword evidence="10" id="KW-1185">Reference proteome</keyword>
<evidence type="ECO:0000313" key="11">
    <source>
        <dbReference type="RefSeq" id="XP_013882241.1"/>
    </source>
</evidence>
<feature type="domain" description="ILEI/PANDER" evidence="9">
    <location>
        <begin position="116"/>
        <end position="202"/>
    </location>
</feature>
<proteinExistence type="inferred from homology"/>
<dbReference type="Pfam" id="PF15711">
    <property type="entry name" value="ILEI"/>
    <property type="match status" value="1"/>
</dbReference>
<dbReference type="STRING" id="52670.A0A2I4CQI1"/>
<keyword evidence="5 7" id="KW-0430">Lectin</keyword>
<dbReference type="InterPro" id="IPR039220">
    <property type="entry name" value="FAM3"/>
</dbReference>
<evidence type="ECO:0000259" key="9">
    <source>
        <dbReference type="Pfam" id="PF15711"/>
    </source>
</evidence>
<reference evidence="11" key="1">
    <citation type="submission" date="2025-08" db="UniProtKB">
        <authorList>
            <consortium name="RefSeq"/>
        </authorList>
    </citation>
    <scope>IDENTIFICATION</scope>
    <source>
        <strain evidence="11">Quisiro</strain>
        <tissue evidence="11">Liver</tissue>
    </source>
</reference>
<dbReference type="RefSeq" id="XP_013882241.1">
    <property type="nucleotide sequence ID" value="XM_014026787.1"/>
</dbReference>
<evidence type="ECO:0000256" key="2">
    <source>
        <dbReference type="ARBA" id="ARBA00010905"/>
    </source>
</evidence>
<dbReference type="PROSITE" id="PS52031">
    <property type="entry name" value="GG_LECTIN"/>
    <property type="match status" value="1"/>
</dbReference>
<dbReference type="CDD" id="cd13940">
    <property type="entry name" value="ILEI_FAM3C"/>
    <property type="match status" value="1"/>
</dbReference>
<evidence type="ECO:0000256" key="3">
    <source>
        <dbReference type="ARBA" id="ARBA00022525"/>
    </source>
</evidence>
<comment type="subcellular location">
    <subcellularLocation>
        <location evidence="1">Secreted</location>
    </subcellularLocation>
</comment>
<dbReference type="PANTHER" id="PTHR14592">
    <property type="entry name" value="UNCHARACTERIZED FAM3"/>
    <property type="match status" value="1"/>
</dbReference>
<accession>A0A2I4CQI1</accession>
<dbReference type="GeneID" id="106531029"/>
<evidence type="ECO:0000256" key="7">
    <source>
        <dbReference type="PROSITE-ProRule" id="PRU01375"/>
    </source>
</evidence>
<dbReference type="KEGG" id="alim:106531029"/>
<dbReference type="Proteomes" id="UP000192220">
    <property type="component" value="Unplaced"/>
</dbReference>
<keyword evidence="8" id="KW-1133">Transmembrane helix</keyword>
<evidence type="ECO:0000256" key="8">
    <source>
        <dbReference type="SAM" id="Phobius"/>
    </source>
</evidence>
<evidence type="ECO:0000256" key="4">
    <source>
        <dbReference type="ARBA" id="ARBA00022729"/>
    </source>
</evidence>
<gene>
    <name evidence="11" type="primary">LOC106531029</name>
</gene>
<evidence type="ECO:0000256" key="6">
    <source>
        <dbReference type="ARBA" id="ARBA00023157"/>
    </source>
</evidence>
<keyword evidence="3" id="KW-0964">Secreted</keyword>